<evidence type="ECO:0000313" key="2">
    <source>
        <dbReference type="Proteomes" id="UP001055167"/>
    </source>
</evidence>
<keyword evidence="2" id="KW-1185">Reference proteome</keyword>
<dbReference type="EMBL" id="BPQH01000066">
    <property type="protein sequence ID" value="GJD54105.1"/>
    <property type="molecule type" value="Genomic_DNA"/>
</dbReference>
<gene>
    <name evidence="1" type="ORF">OPKNFCMD_6887</name>
</gene>
<accession>A0ABQ4R8N5</accession>
<sequence>MAYTLVQLAPGSYDVDRDGSVIASLAREPGQKSSMSKWHVELLEATPRAKRPLPFTDQVHTFASFEEAVGWLGATGEARECGSRA</sequence>
<proteinExistence type="predicted"/>
<dbReference type="RefSeq" id="WP_128566448.1">
    <property type="nucleotide sequence ID" value="NZ_BPQH01000066.1"/>
</dbReference>
<name>A0ABQ4R8N5_9HYPH</name>
<reference evidence="1" key="1">
    <citation type="journal article" date="2021" name="Front. Microbiol.">
        <title>Comprehensive Comparative Genomics and Phenotyping of Methylobacterium Species.</title>
        <authorList>
            <person name="Alessa O."/>
            <person name="Ogura Y."/>
            <person name="Fujitani Y."/>
            <person name="Takami H."/>
            <person name="Hayashi T."/>
            <person name="Sahin N."/>
            <person name="Tani A."/>
        </authorList>
    </citation>
    <scope>NUCLEOTIDE SEQUENCE</scope>
    <source>
        <strain evidence="1">KCTC 52305</strain>
    </source>
</reference>
<reference evidence="1" key="2">
    <citation type="submission" date="2021-08" db="EMBL/GenBank/DDBJ databases">
        <authorList>
            <person name="Tani A."/>
            <person name="Ola A."/>
            <person name="Ogura Y."/>
            <person name="Katsura K."/>
            <person name="Hayashi T."/>
        </authorList>
    </citation>
    <scope>NUCLEOTIDE SEQUENCE</scope>
    <source>
        <strain evidence="1">KCTC 52305</strain>
    </source>
</reference>
<comment type="caution">
    <text evidence="1">The sequence shown here is derived from an EMBL/GenBank/DDBJ whole genome shotgun (WGS) entry which is preliminary data.</text>
</comment>
<organism evidence="1 2">
    <name type="scientific">Methylobacterium crusticola</name>
    <dbReference type="NCBI Taxonomy" id="1697972"/>
    <lineage>
        <taxon>Bacteria</taxon>
        <taxon>Pseudomonadati</taxon>
        <taxon>Pseudomonadota</taxon>
        <taxon>Alphaproteobacteria</taxon>
        <taxon>Hyphomicrobiales</taxon>
        <taxon>Methylobacteriaceae</taxon>
        <taxon>Methylobacterium</taxon>
    </lineage>
</organism>
<evidence type="ECO:0000313" key="1">
    <source>
        <dbReference type="EMBL" id="GJD54105.1"/>
    </source>
</evidence>
<dbReference type="Proteomes" id="UP001055167">
    <property type="component" value="Unassembled WGS sequence"/>
</dbReference>
<protein>
    <submittedName>
        <fullName evidence="1">Uncharacterized protein</fullName>
    </submittedName>
</protein>